<dbReference type="GO" id="GO:0016491">
    <property type="term" value="F:oxidoreductase activity"/>
    <property type="evidence" value="ECO:0007669"/>
    <property type="project" value="InterPro"/>
</dbReference>
<reference evidence="7 8" key="1">
    <citation type="submission" date="2016-10" db="EMBL/GenBank/DDBJ databases">
        <authorList>
            <person name="Varghese N."/>
            <person name="Submissions S."/>
        </authorList>
    </citation>
    <scope>NUCLEOTIDE SEQUENCE [LARGE SCALE GENOMIC DNA]</scope>
    <source>
        <strain evidence="7 8">DSM 2260</strain>
    </source>
</reference>
<evidence type="ECO:0000313" key="8">
    <source>
        <dbReference type="Proteomes" id="UP000198717"/>
    </source>
</evidence>
<keyword evidence="4" id="KW-0732">Signal</keyword>
<accession>A0A511HD93</accession>
<name>A0A511HD93_9BACT</name>
<reference evidence="6 9" key="2">
    <citation type="submission" date="2019-07" db="EMBL/GenBank/DDBJ databases">
        <title>Whole genome shotgun sequence of Myxococcus virescens NBRC 100334.</title>
        <authorList>
            <person name="Hosoyama A."/>
            <person name="Uohara A."/>
            <person name="Ohji S."/>
            <person name="Ichikawa N."/>
        </authorList>
    </citation>
    <scope>NUCLEOTIDE SEQUENCE [LARGE SCALE GENOMIC DNA]</scope>
    <source>
        <strain evidence="6 9">NBRC 100334</strain>
    </source>
</reference>
<dbReference type="CDD" id="cd02966">
    <property type="entry name" value="TlpA_like_family"/>
    <property type="match status" value="1"/>
</dbReference>
<dbReference type="Proteomes" id="UP000198717">
    <property type="component" value="Unassembled WGS sequence"/>
</dbReference>
<dbReference type="InterPro" id="IPR036249">
    <property type="entry name" value="Thioredoxin-like_sf"/>
</dbReference>
<feature type="domain" description="Thioredoxin" evidence="5">
    <location>
        <begin position="18"/>
        <end position="158"/>
    </location>
</feature>
<dbReference type="InterPro" id="IPR013766">
    <property type="entry name" value="Thioredoxin_domain"/>
</dbReference>
<feature type="chain" id="PRO_5022913779" evidence="4">
    <location>
        <begin position="21"/>
        <end position="169"/>
    </location>
</feature>
<feature type="signal peptide" evidence="4">
    <location>
        <begin position="1"/>
        <end position="20"/>
    </location>
</feature>
<evidence type="ECO:0000313" key="6">
    <source>
        <dbReference type="EMBL" id="GEL71500.1"/>
    </source>
</evidence>
<sequence length="169" mass="18465">MRTPTALSLLLLGLSPLTWACKSEPPPAYVRLQGTAPTVADAPPSRALLIVFWASWCPPCRQETPQLVALAQAPPEDLQVVVFSHDETPQAVESFFKGPPPAPLHLRLDVDKRAGDAFGVDQLPVSVLLVDGRQVARFSGPREWDAGAMRRLLERLIREPPPSAPRPLD</sequence>
<dbReference type="Gene3D" id="3.40.30.10">
    <property type="entry name" value="Glutaredoxin"/>
    <property type="match status" value="1"/>
</dbReference>
<evidence type="ECO:0000313" key="7">
    <source>
        <dbReference type="EMBL" id="SDE75247.1"/>
    </source>
</evidence>
<dbReference type="PROSITE" id="PS51352">
    <property type="entry name" value="THIOREDOXIN_2"/>
    <property type="match status" value="1"/>
</dbReference>
<evidence type="ECO:0000256" key="1">
    <source>
        <dbReference type="ARBA" id="ARBA00004196"/>
    </source>
</evidence>
<evidence type="ECO:0000259" key="5">
    <source>
        <dbReference type="PROSITE" id="PS51352"/>
    </source>
</evidence>
<dbReference type="InterPro" id="IPR013740">
    <property type="entry name" value="Redoxin"/>
</dbReference>
<dbReference type="GO" id="GO:0016853">
    <property type="term" value="F:isomerase activity"/>
    <property type="evidence" value="ECO:0007669"/>
    <property type="project" value="UniProtKB-KW"/>
</dbReference>
<dbReference type="SUPFAM" id="SSF52833">
    <property type="entry name" value="Thioredoxin-like"/>
    <property type="match status" value="1"/>
</dbReference>
<evidence type="ECO:0000313" key="9">
    <source>
        <dbReference type="Proteomes" id="UP000321224"/>
    </source>
</evidence>
<dbReference type="PANTHER" id="PTHR42852">
    <property type="entry name" value="THIOL:DISULFIDE INTERCHANGE PROTEIN DSBE"/>
    <property type="match status" value="1"/>
</dbReference>
<dbReference type="Proteomes" id="UP000321224">
    <property type="component" value="Unassembled WGS sequence"/>
</dbReference>
<evidence type="ECO:0000256" key="4">
    <source>
        <dbReference type="SAM" id="SignalP"/>
    </source>
</evidence>
<keyword evidence="3" id="KW-0676">Redox-active center</keyword>
<keyword evidence="2" id="KW-0201">Cytochrome c-type biogenesis</keyword>
<dbReference type="InterPro" id="IPR050553">
    <property type="entry name" value="Thioredoxin_ResA/DsbE_sf"/>
</dbReference>
<dbReference type="RefSeq" id="WP_090492454.1">
    <property type="nucleotide sequence ID" value="NZ_BJVY01000016.1"/>
</dbReference>
<dbReference type="GO" id="GO:0017004">
    <property type="term" value="P:cytochrome complex assembly"/>
    <property type="evidence" value="ECO:0007669"/>
    <property type="project" value="UniProtKB-KW"/>
</dbReference>
<comment type="subcellular location">
    <subcellularLocation>
        <location evidence="1">Cell envelope</location>
    </subcellularLocation>
</comment>
<evidence type="ECO:0000256" key="3">
    <source>
        <dbReference type="ARBA" id="ARBA00023284"/>
    </source>
</evidence>
<dbReference type="EMBL" id="FNAJ01000011">
    <property type="protein sequence ID" value="SDE75247.1"/>
    <property type="molecule type" value="Genomic_DNA"/>
</dbReference>
<comment type="caution">
    <text evidence="6">The sequence shown here is derived from an EMBL/GenBank/DDBJ whole genome shotgun (WGS) entry which is preliminary data.</text>
</comment>
<dbReference type="InterPro" id="IPR017937">
    <property type="entry name" value="Thioredoxin_CS"/>
</dbReference>
<keyword evidence="7" id="KW-0413">Isomerase</keyword>
<protein>
    <submittedName>
        <fullName evidence="7">Thiol-disulfide isomerase or thioredoxin</fullName>
    </submittedName>
</protein>
<dbReference type="Pfam" id="PF08534">
    <property type="entry name" value="Redoxin"/>
    <property type="match status" value="1"/>
</dbReference>
<dbReference type="PROSITE" id="PS00194">
    <property type="entry name" value="THIOREDOXIN_1"/>
    <property type="match status" value="1"/>
</dbReference>
<evidence type="ECO:0000256" key="2">
    <source>
        <dbReference type="ARBA" id="ARBA00022748"/>
    </source>
</evidence>
<gene>
    <name evidence="6" type="ORF">MVI01_32840</name>
    <name evidence="7" type="ORF">SAMN04488504_11139</name>
</gene>
<dbReference type="GO" id="GO:0030313">
    <property type="term" value="C:cell envelope"/>
    <property type="evidence" value="ECO:0007669"/>
    <property type="project" value="UniProtKB-SubCell"/>
</dbReference>
<dbReference type="EMBL" id="BJVY01000016">
    <property type="protein sequence ID" value="GEL71500.1"/>
    <property type="molecule type" value="Genomic_DNA"/>
</dbReference>
<proteinExistence type="predicted"/>
<dbReference type="AlphaFoldDB" id="A0A511HD93"/>
<keyword evidence="8" id="KW-1185">Reference proteome</keyword>
<organism evidence="6 9">
    <name type="scientific">Myxococcus virescens</name>
    <dbReference type="NCBI Taxonomy" id="83456"/>
    <lineage>
        <taxon>Bacteria</taxon>
        <taxon>Pseudomonadati</taxon>
        <taxon>Myxococcota</taxon>
        <taxon>Myxococcia</taxon>
        <taxon>Myxococcales</taxon>
        <taxon>Cystobacterineae</taxon>
        <taxon>Myxococcaceae</taxon>
        <taxon>Myxococcus</taxon>
    </lineage>
</organism>
<dbReference type="PANTHER" id="PTHR42852:SF18">
    <property type="entry name" value="CHROMOSOME UNDETERMINED SCAFFOLD_47, WHOLE GENOME SHOTGUN SEQUENCE"/>
    <property type="match status" value="1"/>
</dbReference>